<reference evidence="3" key="2">
    <citation type="journal article" date="2023" name="BMC Genomics">
        <title>Pest status, molecular evolution, and epigenetic factors derived from the genome assembly of Frankliniella fusca, a thysanopteran phytovirus vector.</title>
        <authorList>
            <person name="Catto M.A."/>
            <person name="Labadie P.E."/>
            <person name="Jacobson A.L."/>
            <person name="Kennedy G.G."/>
            <person name="Srinivasan R."/>
            <person name="Hunt B.G."/>
        </authorList>
    </citation>
    <scope>NUCLEOTIDE SEQUENCE</scope>
    <source>
        <strain evidence="3">PL_HMW_Pooled</strain>
    </source>
</reference>
<dbReference type="GO" id="GO:0015074">
    <property type="term" value="P:DNA integration"/>
    <property type="evidence" value="ECO:0007669"/>
    <property type="project" value="InterPro"/>
</dbReference>
<sequence>MTSLEHSKKLVLIPHDTLTKLQDKTLLHPSNEVISELDSEMKKVLSQKASDSEKWKLYDQTLQRYLHFIKENRRPAEILMSSAEETPQAKEENTNDDEVIRKRILDIVPSKSKQAASALFDILKSPRGHDWVSWEPHGAVKIEGVKIPQSNIIDLISDTSRSRKTAQAVGWMQFARVLKTLNTPLELVSNVQYKNFIRDQSGLGENPQSNQNEKQEVSQNGEQSVSGLNGALEKIYHNRSHPAGFSTPARLHAATNETISRNQIESFLQGEDSYTLHKPARKHFPRNVTYADTVDSCWQSDLADFSQLSKDNDGNKYIMIIIDVFSKYAWTVPISKKTASSVTDAVRQVFDSTERRCGYFSTDKGGEYDNKILKNLLKTQGITYFHTHNPDTKCSVAERFIRTLRMSLQKYFTHTGDYRYVDGLLNDVTHAYNNKYHRSIKMTPTEASNPSRMYEVYNNLYGKKLCQKKIKPKFHVGDHVRISREKRRFEKSSTWNWSDEIYKVSKVIPHLQPVYRVVDIDNGEELIGTFYSWELNKVKKPDHFRIEYIVKTRGKGASKKHLVHWRGYPVSSRSWIFDKDIIST</sequence>
<accession>A0AAE1HGI9</accession>
<dbReference type="SUPFAM" id="SSF53098">
    <property type="entry name" value="Ribonuclease H-like"/>
    <property type="match status" value="1"/>
</dbReference>
<feature type="domain" description="Integrase catalytic" evidence="2">
    <location>
        <begin position="281"/>
        <end position="452"/>
    </location>
</feature>
<dbReference type="InterPro" id="IPR036397">
    <property type="entry name" value="RNaseH_sf"/>
</dbReference>
<dbReference type="AlphaFoldDB" id="A0AAE1HGI9"/>
<name>A0AAE1HGI9_9NEOP</name>
<gene>
    <name evidence="3" type="ORF">KUF71_001205</name>
</gene>
<proteinExistence type="predicted"/>
<dbReference type="InterPro" id="IPR001584">
    <property type="entry name" value="Integrase_cat-core"/>
</dbReference>
<evidence type="ECO:0000313" key="4">
    <source>
        <dbReference type="Proteomes" id="UP001219518"/>
    </source>
</evidence>
<dbReference type="Gene3D" id="3.30.420.10">
    <property type="entry name" value="Ribonuclease H-like superfamily/Ribonuclease H"/>
    <property type="match status" value="1"/>
</dbReference>
<dbReference type="GO" id="GO:0005694">
    <property type="term" value="C:chromosome"/>
    <property type="evidence" value="ECO:0007669"/>
    <property type="project" value="UniProtKB-ARBA"/>
</dbReference>
<dbReference type="Pfam" id="PF00665">
    <property type="entry name" value="rve"/>
    <property type="match status" value="1"/>
</dbReference>
<feature type="region of interest" description="Disordered" evidence="1">
    <location>
        <begin position="200"/>
        <end position="224"/>
    </location>
</feature>
<dbReference type="EMBL" id="JAHWGI010001025">
    <property type="protein sequence ID" value="KAK3920951.1"/>
    <property type="molecule type" value="Genomic_DNA"/>
</dbReference>
<dbReference type="InterPro" id="IPR012337">
    <property type="entry name" value="RNaseH-like_sf"/>
</dbReference>
<dbReference type="Proteomes" id="UP001219518">
    <property type="component" value="Unassembled WGS sequence"/>
</dbReference>
<comment type="caution">
    <text evidence="3">The sequence shown here is derived from an EMBL/GenBank/DDBJ whole genome shotgun (WGS) entry which is preliminary data.</text>
</comment>
<dbReference type="PANTHER" id="PTHR46585">
    <property type="entry name" value="INTEGRASE CORE DOMAIN CONTAINING PROTEIN"/>
    <property type="match status" value="1"/>
</dbReference>
<dbReference type="PROSITE" id="PS50994">
    <property type="entry name" value="INTEGRASE"/>
    <property type="match status" value="1"/>
</dbReference>
<dbReference type="GO" id="GO:0003676">
    <property type="term" value="F:nucleic acid binding"/>
    <property type="evidence" value="ECO:0007669"/>
    <property type="project" value="InterPro"/>
</dbReference>
<dbReference type="SUPFAM" id="SSF54160">
    <property type="entry name" value="Chromo domain-like"/>
    <property type="match status" value="1"/>
</dbReference>
<dbReference type="InterPro" id="IPR016197">
    <property type="entry name" value="Chromo-like_dom_sf"/>
</dbReference>
<evidence type="ECO:0000256" key="1">
    <source>
        <dbReference type="SAM" id="MobiDB-lite"/>
    </source>
</evidence>
<organism evidence="3 4">
    <name type="scientific">Frankliniella fusca</name>
    <dbReference type="NCBI Taxonomy" id="407009"/>
    <lineage>
        <taxon>Eukaryota</taxon>
        <taxon>Metazoa</taxon>
        <taxon>Ecdysozoa</taxon>
        <taxon>Arthropoda</taxon>
        <taxon>Hexapoda</taxon>
        <taxon>Insecta</taxon>
        <taxon>Pterygota</taxon>
        <taxon>Neoptera</taxon>
        <taxon>Paraneoptera</taxon>
        <taxon>Thysanoptera</taxon>
        <taxon>Terebrantia</taxon>
        <taxon>Thripoidea</taxon>
        <taxon>Thripidae</taxon>
        <taxon>Frankliniella</taxon>
    </lineage>
</organism>
<feature type="compositionally biased region" description="Polar residues" evidence="1">
    <location>
        <begin position="206"/>
        <end position="224"/>
    </location>
</feature>
<reference evidence="3" key="1">
    <citation type="submission" date="2021-07" db="EMBL/GenBank/DDBJ databases">
        <authorList>
            <person name="Catto M.A."/>
            <person name="Jacobson A."/>
            <person name="Kennedy G."/>
            <person name="Labadie P."/>
            <person name="Hunt B.G."/>
            <person name="Srinivasan R."/>
        </authorList>
    </citation>
    <scope>NUCLEOTIDE SEQUENCE</scope>
    <source>
        <strain evidence="3">PL_HMW_Pooled</strain>
        <tissue evidence="3">Head</tissue>
    </source>
</reference>
<evidence type="ECO:0000313" key="3">
    <source>
        <dbReference type="EMBL" id="KAK3920951.1"/>
    </source>
</evidence>
<keyword evidence="4" id="KW-1185">Reference proteome</keyword>
<protein>
    <submittedName>
        <fullName evidence="3">Uncharacterized transposon-derived protein</fullName>
    </submittedName>
</protein>
<dbReference type="PANTHER" id="PTHR46585:SF1">
    <property type="entry name" value="CHROMO DOMAIN-CONTAINING PROTEIN"/>
    <property type="match status" value="1"/>
</dbReference>
<evidence type="ECO:0000259" key="2">
    <source>
        <dbReference type="PROSITE" id="PS50994"/>
    </source>
</evidence>